<feature type="binding site" evidence="7 11">
    <location>
        <position position="379"/>
    </location>
    <ligand>
        <name>[4Fe-4S] cluster</name>
        <dbReference type="ChEBI" id="CHEBI:49883"/>
    </ligand>
</feature>
<evidence type="ECO:0000313" key="13">
    <source>
        <dbReference type="EMBL" id="PAB58221.1"/>
    </source>
</evidence>
<comment type="similarity">
    <text evidence="2 7 8">In the C-terminal section; belongs to the purine/pyrimidine phosphoribosyltransferase family.</text>
</comment>
<name>A0A267MF64_9FIRM</name>
<dbReference type="Gene3D" id="3.60.20.10">
    <property type="entry name" value="Glutamine Phosphoribosylpyrophosphate, subunit 1, domain 1"/>
    <property type="match status" value="1"/>
</dbReference>
<evidence type="ECO:0000259" key="12">
    <source>
        <dbReference type="PROSITE" id="PS51278"/>
    </source>
</evidence>
<dbReference type="InterPro" id="IPR005854">
    <property type="entry name" value="PurF"/>
</dbReference>
<accession>A0A267MF64</accession>
<keyword evidence="6 7" id="KW-0315">Glutamine amidotransferase</keyword>
<evidence type="ECO:0000256" key="11">
    <source>
        <dbReference type="PIRSR" id="PIRSR000485-3"/>
    </source>
</evidence>
<feature type="binding site" evidence="7 10">
    <location>
        <position position="342"/>
    </location>
    <ligand>
        <name>Mg(2+)</name>
        <dbReference type="ChEBI" id="CHEBI:18420"/>
    </ligand>
</feature>
<dbReference type="EC" id="2.4.2.14" evidence="7"/>
<reference evidence="13 14" key="1">
    <citation type="submission" date="2017-06" db="EMBL/GenBank/DDBJ databases">
        <title>Draft genome sequence of anaerobic fermentative bacterium Anaeromicrobium sediminis DY2726D isolated from West Pacific Ocean sediments.</title>
        <authorList>
            <person name="Zeng X."/>
        </authorList>
    </citation>
    <scope>NUCLEOTIDE SEQUENCE [LARGE SCALE GENOMIC DNA]</scope>
    <source>
        <strain evidence="13 14">DY2726D</strain>
    </source>
</reference>
<dbReference type="Gene3D" id="3.40.50.2020">
    <property type="match status" value="1"/>
</dbReference>
<dbReference type="PROSITE" id="PS51278">
    <property type="entry name" value="GATASE_TYPE_2"/>
    <property type="match status" value="1"/>
</dbReference>
<evidence type="ECO:0000256" key="6">
    <source>
        <dbReference type="ARBA" id="ARBA00022962"/>
    </source>
</evidence>
<gene>
    <name evidence="7 13" type="primary">purF</name>
    <name evidence="13" type="ORF">CCE28_16415</name>
</gene>
<dbReference type="SUPFAM" id="SSF56235">
    <property type="entry name" value="N-terminal nucleophile aminohydrolases (Ntn hydrolases)"/>
    <property type="match status" value="1"/>
</dbReference>
<dbReference type="GO" id="GO:0009113">
    <property type="term" value="P:purine nucleobase biosynthetic process"/>
    <property type="evidence" value="ECO:0007669"/>
    <property type="project" value="UniProtKB-UniRule"/>
</dbReference>
<dbReference type="AlphaFoldDB" id="A0A267MF64"/>
<dbReference type="NCBIfam" id="TIGR01134">
    <property type="entry name" value="purF"/>
    <property type="match status" value="1"/>
</dbReference>
<dbReference type="Proteomes" id="UP000216024">
    <property type="component" value="Unassembled WGS sequence"/>
</dbReference>
<comment type="cofactor">
    <cofactor evidence="7 11">
        <name>[4Fe-4S] cluster</name>
        <dbReference type="ChEBI" id="CHEBI:49883"/>
    </cofactor>
    <text evidence="7 11">Binds 1 [4Fe-4S] cluster per subunit.</text>
</comment>
<dbReference type="InterPro" id="IPR029055">
    <property type="entry name" value="Ntn_hydrolases_N"/>
</dbReference>
<dbReference type="InterPro" id="IPR000836">
    <property type="entry name" value="PRTase_dom"/>
</dbReference>
<dbReference type="GO" id="GO:0000287">
    <property type="term" value="F:magnesium ion binding"/>
    <property type="evidence" value="ECO:0007669"/>
    <property type="project" value="UniProtKB-UniRule"/>
</dbReference>
<keyword evidence="7 11" id="KW-0408">Iron</keyword>
<feature type="binding site" evidence="7 11">
    <location>
        <position position="235"/>
    </location>
    <ligand>
        <name>[4Fe-4S] cluster</name>
        <dbReference type="ChEBI" id="CHEBI:49883"/>
    </ligand>
</feature>
<evidence type="ECO:0000256" key="8">
    <source>
        <dbReference type="PIRNR" id="PIRNR000485"/>
    </source>
</evidence>
<keyword evidence="7 10" id="KW-0479">Metal-binding</keyword>
<evidence type="ECO:0000256" key="7">
    <source>
        <dbReference type="HAMAP-Rule" id="MF_01931"/>
    </source>
</evidence>
<dbReference type="OrthoDB" id="9801213at2"/>
<dbReference type="GO" id="GO:0004044">
    <property type="term" value="F:amidophosphoribosyltransferase activity"/>
    <property type="evidence" value="ECO:0007669"/>
    <property type="project" value="UniProtKB-UniRule"/>
</dbReference>
<sequence length="434" mass="48463">MKIDEFNDKFKEECGILGVFFNKKENMETKVYSGLLALQHRGQESCGISYRNDNEIENIRKMGLVDNLFEGLQIDTNLLIGHVRYSTWGESTIKNSQPLLSNNISLAHNGTLTNGEDIKKILEKKGRKFSTDTDSEVILKVFEKDGIRGIYNNIKGAYAVVIIKDNELIAMRDPLGIRPICIGKIQNGYIVASESCAIEAMGGSFIRDLMAGEAIKIDKNGVSVIRKGNEVCNTCAFEYIYFAREDSKIDGICVGQIRSKLGKILGKEDFSKAHMVMGVPDTGTLPSIGYADQSNIKYEPGILRNKYVGRTFIAPKNRKNKVNDKFFILKDKVRGKDIVVIDDSLVSGTTSKELIGKLKKVGANRIHYRIASPIIRGKCDLGINMKNENIIGHFKNLEEIRDEIGADTLKYISIDNLIRVLGKNICTLCFTNKV</sequence>
<evidence type="ECO:0000256" key="5">
    <source>
        <dbReference type="ARBA" id="ARBA00022755"/>
    </source>
</evidence>
<keyword evidence="3 7" id="KW-0328">Glycosyltransferase</keyword>
<evidence type="ECO:0000256" key="9">
    <source>
        <dbReference type="PIRSR" id="PIRSR000485-1"/>
    </source>
</evidence>
<proteinExistence type="inferred from homology"/>
<dbReference type="EMBL" id="NIBG01000018">
    <property type="protein sequence ID" value="PAB58221.1"/>
    <property type="molecule type" value="Genomic_DNA"/>
</dbReference>
<dbReference type="PANTHER" id="PTHR11907">
    <property type="entry name" value="AMIDOPHOSPHORIBOSYLTRANSFERASE"/>
    <property type="match status" value="1"/>
</dbReference>
<evidence type="ECO:0000256" key="10">
    <source>
        <dbReference type="PIRSR" id="PIRSR000485-2"/>
    </source>
</evidence>
<evidence type="ECO:0000256" key="1">
    <source>
        <dbReference type="ARBA" id="ARBA00005209"/>
    </source>
</evidence>
<dbReference type="HAMAP" id="MF_01931">
    <property type="entry name" value="PurF"/>
    <property type="match status" value="1"/>
</dbReference>
<keyword evidence="7 10" id="KW-0460">Magnesium</keyword>
<evidence type="ECO:0000256" key="3">
    <source>
        <dbReference type="ARBA" id="ARBA00022676"/>
    </source>
</evidence>
<dbReference type="GO" id="GO:0006189">
    <property type="term" value="P:'de novo' IMP biosynthetic process"/>
    <property type="evidence" value="ECO:0007669"/>
    <property type="project" value="UniProtKB-UniRule"/>
</dbReference>
<feature type="binding site" evidence="7 10">
    <location>
        <position position="343"/>
    </location>
    <ligand>
        <name>Mg(2+)</name>
        <dbReference type="ChEBI" id="CHEBI:18420"/>
    </ligand>
</feature>
<protein>
    <recommendedName>
        <fullName evidence="7">Amidophosphoribosyltransferase</fullName>
        <shortName evidence="7">ATase</shortName>
        <ecNumber evidence="7">2.4.2.14</ecNumber>
    </recommendedName>
    <alternativeName>
        <fullName evidence="7">Glutamine phosphoribosylpyrophosphate amidotransferase</fullName>
        <shortName evidence="7">GPATase</shortName>
    </alternativeName>
</protein>
<comment type="function">
    <text evidence="7">Catalyzes the formation of phosphoribosylamine from phosphoribosylpyrophosphate (PRPP) and glutamine.</text>
</comment>
<evidence type="ECO:0000313" key="14">
    <source>
        <dbReference type="Proteomes" id="UP000216024"/>
    </source>
</evidence>
<dbReference type="RefSeq" id="WP_095134823.1">
    <property type="nucleotide sequence ID" value="NZ_NIBG01000018.1"/>
</dbReference>
<evidence type="ECO:0000256" key="2">
    <source>
        <dbReference type="ARBA" id="ARBA00010138"/>
    </source>
</evidence>
<keyword evidence="4 7" id="KW-0808">Transferase</keyword>
<keyword evidence="7 11" id="KW-0411">Iron-sulfur</keyword>
<evidence type="ECO:0000256" key="4">
    <source>
        <dbReference type="ARBA" id="ARBA00022679"/>
    </source>
</evidence>
<keyword evidence="7" id="KW-0004">4Fe-4S</keyword>
<dbReference type="CDD" id="cd06223">
    <property type="entry name" value="PRTases_typeI"/>
    <property type="match status" value="1"/>
</dbReference>
<comment type="catalytic activity">
    <reaction evidence="7 8">
        <text>5-phospho-beta-D-ribosylamine + L-glutamate + diphosphate = 5-phospho-alpha-D-ribose 1-diphosphate + L-glutamine + H2O</text>
        <dbReference type="Rhea" id="RHEA:14905"/>
        <dbReference type="ChEBI" id="CHEBI:15377"/>
        <dbReference type="ChEBI" id="CHEBI:29985"/>
        <dbReference type="ChEBI" id="CHEBI:33019"/>
        <dbReference type="ChEBI" id="CHEBI:58017"/>
        <dbReference type="ChEBI" id="CHEBI:58359"/>
        <dbReference type="ChEBI" id="CHEBI:58681"/>
        <dbReference type="EC" id="2.4.2.14"/>
    </reaction>
</comment>
<dbReference type="Pfam" id="PF13537">
    <property type="entry name" value="GATase_7"/>
    <property type="match status" value="1"/>
</dbReference>
<keyword evidence="5 7" id="KW-0658">Purine biosynthesis</keyword>
<feature type="binding site" evidence="7 10">
    <location>
        <position position="282"/>
    </location>
    <ligand>
        <name>Mg(2+)</name>
        <dbReference type="ChEBI" id="CHEBI:18420"/>
    </ligand>
</feature>
<dbReference type="PIRSF" id="PIRSF000485">
    <property type="entry name" value="Amd_phspho_trans"/>
    <property type="match status" value="1"/>
</dbReference>
<dbReference type="GO" id="GO:0051539">
    <property type="term" value="F:4 iron, 4 sulfur cluster binding"/>
    <property type="evidence" value="ECO:0007669"/>
    <property type="project" value="UniProtKB-KW"/>
</dbReference>
<comment type="cofactor">
    <cofactor evidence="7 10">
        <name>Mg(2+)</name>
        <dbReference type="ChEBI" id="CHEBI:18420"/>
    </cofactor>
    <text evidence="7 10">Binds 1 Mg(2+) ion per subunit.</text>
</comment>
<dbReference type="InterPro" id="IPR017932">
    <property type="entry name" value="GATase_2_dom"/>
</dbReference>
<dbReference type="UniPathway" id="UPA00074">
    <property type="reaction ID" value="UER00124"/>
</dbReference>
<feature type="domain" description="Glutamine amidotransferase type-2" evidence="12">
    <location>
        <begin position="14"/>
        <end position="220"/>
    </location>
</feature>
<organism evidence="13 14">
    <name type="scientific">Anaeromicrobium sediminis</name>
    <dbReference type="NCBI Taxonomy" id="1478221"/>
    <lineage>
        <taxon>Bacteria</taxon>
        <taxon>Bacillati</taxon>
        <taxon>Bacillota</taxon>
        <taxon>Clostridia</taxon>
        <taxon>Peptostreptococcales</taxon>
        <taxon>Thermotaleaceae</taxon>
        <taxon>Anaeromicrobium</taxon>
    </lineage>
</organism>
<comment type="pathway">
    <text evidence="1 7 8">Purine metabolism; IMP biosynthesis via de novo pathway; N(1)-(5-phospho-D-ribosyl)glycinamide from 5-phospho-alpha-D-ribose 1-diphosphate: step 1/2.</text>
</comment>
<keyword evidence="14" id="KW-1185">Reference proteome</keyword>
<feature type="binding site" evidence="7 11">
    <location>
        <position position="426"/>
    </location>
    <ligand>
        <name>[4Fe-4S] cluster</name>
        <dbReference type="ChEBI" id="CHEBI:49883"/>
    </ligand>
</feature>
<dbReference type="InterPro" id="IPR029057">
    <property type="entry name" value="PRTase-like"/>
</dbReference>
<dbReference type="SUPFAM" id="SSF53271">
    <property type="entry name" value="PRTase-like"/>
    <property type="match status" value="1"/>
</dbReference>
<comment type="caution">
    <text evidence="13">The sequence shown here is derived from an EMBL/GenBank/DDBJ whole genome shotgun (WGS) entry which is preliminary data.</text>
</comment>
<feature type="active site" description="Nucleophile" evidence="7 9">
    <location>
        <position position="14"/>
    </location>
</feature>
<feature type="binding site" evidence="7 11">
    <location>
        <position position="429"/>
    </location>
    <ligand>
        <name>[4Fe-4S] cluster</name>
        <dbReference type="ChEBI" id="CHEBI:49883"/>
    </ligand>
</feature>